<gene>
    <name evidence="2" type="ORF">WMO41_04665</name>
</gene>
<evidence type="ECO:0000256" key="1">
    <source>
        <dbReference type="SAM" id="Phobius"/>
    </source>
</evidence>
<dbReference type="RefSeq" id="WP_349228760.1">
    <property type="nucleotide sequence ID" value="NZ_JBBMFJ010000006.1"/>
</dbReference>
<dbReference type="Proteomes" id="UP001437460">
    <property type="component" value="Unassembled WGS sequence"/>
</dbReference>
<organism evidence="2 3">
    <name type="scientific">Ventrimonas faecis</name>
    <dbReference type="NCBI Taxonomy" id="3133170"/>
    <lineage>
        <taxon>Bacteria</taxon>
        <taxon>Bacillati</taxon>
        <taxon>Bacillota</taxon>
        <taxon>Clostridia</taxon>
        <taxon>Lachnospirales</taxon>
        <taxon>Lachnospiraceae</taxon>
        <taxon>Ventrimonas</taxon>
    </lineage>
</organism>
<proteinExistence type="predicted"/>
<feature type="transmembrane region" description="Helical" evidence="1">
    <location>
        <begin position="155"/>
        <end position="179"/>
    </location>
</feature>
<dbReference type="EMBL" id="JBBMFJ010000006">
    <property type="protein sequence ID" value="MEQ2562457.1"/>
    <property type="molecule type" value="Genomic_DNA"/>
</dbReference>
<keyword evidence="1" id="KW-0472">Membrane</keyword>
<protein>
    <submittedName>
        <fullName evidence="2">Tripartite tricarboxylate transporter TctB family protein</fullName>
    </submittedName>
</protein>
<reference evidence="2 3" key="1">
    <citation type="submission" date="2024-03" db="EMBL/GenBank/DDBJ databases">
        <title>Human intestinal bacterial collection.</title>
        <authorList>
            <person name="Pauvert C."/>
            <person name="Hitch T.C.A."/>
            <person name="Clavel T."/>
        </authorList>
    </citation>
    <scope>NUCLEOTIDE SEQUENCE [LARGE SCALE GENOMIC DNA]</scope>
    <source>
        <strain evidence="2 3">CLA-AP-H27</strain>
    </source>
</reference>
<sequence length="180" mass="19397">MKNKVSSLIAEGILFCGSGILLLSYSLMSYAKSFNKAWSQSPYLFPTLVGAALIGLSVWIMGQGVLEMKRAAAGTAQKAAGQPVQDTVKTRSKLLSVLVVLILCVLYYLVLGEVSIPRVTIGILSFSITISIFEVATVVFLIAMMAFMGVRKVSVLILVPVCTSLFLSIAFRTCLHVMLP</sequence>
<evidence type="ECO:0000313" key="2">
    <source>
        <dbReference type="EMBL" id="MEQ2562457.1"/>
    </source>
</evidence>
<feature type="transmembrane region" description="Helical" evidence="1">
    <location>
        <begin position="43"/>
        <end position="61"/>
    </location>
</feature>
<keyword evidence="1" id="KW-1133">Transmembrane helix</keyword>
<keyword evidence="1" id="KW-0812">Transmembrane</keyword>
<feature type="transmembrane region" description="Helical" evidence="1">
    <location>
        <begin position="123"/>
        <end position="148"/>
    </location>
</feature>
<feature type="transmembrane region" description="Helical" evidence="1">
    <location>
        <begin position="12"/>
        <end position="31"/>
    </location>
</feature>
<feature type="transmembrane region" description="Helical" evidence="1">
    <location>
        <begin position="94"/>
        <end position="111"/>
    </location>
</feature>
<evidence type="ECO:0000313" key="3">
    <source>
        <dbReference type="Proteomes" id="UP001437460"/>
    </source>
</evidence>
<accession>A0ABV1HKU8</accession>
<name>A0ABV1HKU8_9FIRM</name>
<comment type="caution">
    <text evidence="2">The sequence shown here is derived from an EMBL/GenBank/DDBJ whole genome shotgun (WGS) entry which is preliminary data.</text>
</comment>
<keyword evidence="3" id="KW-1185">Reference proteome</keyword>